<sequence length="231" mass="25872">MKAQIFMLGFLLTYTSFGLLECKAQSSLNQNNTQRQVILSSSQLQQAMTEKSIEPSVEIKSVGIGFAKSTLTRFLMDVTLHNNYNQPCWFLLPDSINSLAIGKGSVNMVEAFEFHGKGRVVVGRFLGTPSLRAFLLPAGAKLKLRELPIEIWEENIFDKKQVEVEVVIASHLTINGESAQAWFGTNPMSDIEADVTVDENDRIGLREMPNFDEVPISVVEKERFKVLVTLF</sequence>
<proteinExistence type="predicted"/>
<reference evidence="1 2" key="1">
    <citation type="submission" date="2012-06" db="EMBL/GenBank/DDBJ databases">
        <title>Finished chromosome of genome of Cylindrospermum stagnale PCC 7417.</title>
        <authorList>
            <consortium name="US DOE Joint Genome Institute"/>
            <person name="Gugger M."/>
            <person name="Coursin T."/>
            <person name="Rippka R."/>
            <person name="Tandeau De Marsac N."/>
            <person name="Huntemann M."/>
            <person name="Wei C.-L."/>
            <person name="Han J."/>
            <person name="Detter J.C."/>
            <person name="Han C."/>
            <person name="Tapia R."/>
            <person name="Chen A."/>
            <person name="Kyrpides N."/>
            <person name="Mavromatis K."/>
            <person name="Markowitz V."/>
            <person name="Szeto E."/>
            <person name="Ivanova N."/>
            <person name="Pagani I."/>
            <person name="Pati A."/>
            <person name="Goodwin L."/>
            <person name="Nordberg H.P."/>
            <person name="Cantor M.N."/>
            <person name="Hua S.X."/>
            <person name="Woyke T."/>
            <person name="Kerfeld C.A."/>
        </authorList>
    </citation>
    <scope>NUCLEOTIDE SEQUENCE [LARGE SCALE GENOMIC DNA]</scope>
    <source>
        <strain evidence="1 2">PCC 7417</strain>
    </source>
</reference>
<evidence type="ECO:0000313" key="1">
    <source>
        <dbReference type="EMBL" id="AFZ25800.1"/>
    </source>
</evidence>
<dbReference type="STRING" id="56107.Cylst_3676"/>
<protein>
    <submittedName>
        <fullName evidence="1">Uncharacterized protein</fullName>
    </submittedName>
</protein>
<dbReference type="EMBL" id="CP003642">
    <property type="protein sequence ID" value="AFZ25800.1"/>
    <property type="molecule type" value="Genomic_DNA"/>
</dbReference>
<dbReference type="KEGG" id="csg:Cylst_3676"/>
<gene>
    <name evidence="1" type="ORF">Cylst_3676</name>
</gene>
<organism evidence="1 2">
    <name type="scientific">Cylindrospermum stagnale PCC 7417</name>
    <dbReference type="NCBI Taxonomy" id="56107"/>
    <lineage>
        <taxon>Bacteria</taxon>
        <taxon>Bacillati</taxon>
        <taxon>Cyanobacteriota</taxon>
        <taxon>Cyanophyceae</taxon>
        <taxon>Nostocales</taxon>
        <taxon>Nostocaceae</taxon>
        <taxon>Cylindrospermum</taxon>
    </lineage>
</organism>
<dbReference type="AlphaFoldDB" id="K9WZK5"/>
<accession>K9WZK5</accession>
<dbReference type="Proteomes" id="UP000010475">
    <property type="component" value="Chromosome"/>
</dbReference>
<dbReference type="HOGENOM" id="CLU_1208146_0_0_3"/>
<keyword evidence="2" id="KW-1185">Reference proteome</keyword>
<name>K9WZK5_9NOST</name>
<evidence type="ECO:0000313" key="2">
    <source>
        <dbReference type="Proteomes" id="UP000010475"/>
    </source>
</evidence>